<dbReference type="Proteomes" id="UP001560573">
    <property type="component" value="Unassembled WGS sequence"/>
</dbReference>
<dbReference type="InterPro" id="IPR052917">
    <property type="entry name" value="Stress-Dev_Protein"/>
</dbReference>
<dbReference type="InterPro" id="IPR012349">
    <property type="entry name" value="Split_barrel_FMN-bd"/>
</dbReference>
<name>A0ABV3Z883_9BACT</name>
<dbReference type="InterPro" id="IPR038725">
    <property type="entry name" value="YdaG_split_barrel_FMN-bd"/>
</dbReference>
<dbReference type="EMBL" id="JAULBC010000001">
    <property type="protein sequence ID" value="MEX6686066.1"/>
    <property type="molecule type" value="Genomic_DNA"/>
</dbReference>
<comment type="caution">
    <text evidence="2">The sequence shown here is derived from an EMBL/GenBank/DDBJ whole genome shotgun (WGS) entry which is preliminary data.</text>
</comment>
<evidence type="ECO:0000313" key="3">
    <source>
        <dbReference type="Proteomes" id="UP001560573"/>
    </source>
</evidence>
<protein>
    <submittedName>
        <fullName evidence="2">Pyridoxamine 5'-phosphate oxidase family protein</fullName>
    </submittedName>
</protein>
<feature type="domain" description="General stress protein FMN-binding split barrel" evidence="1">
    <location>
        <begin position="11"/>
        <end position="159"/>
    </location>
</feature>
<organism evidence="2 3">
    <name type="scientific">Danxiaibacter flavus</name>
    <dbReference type="NCBI Taxonomy" id="3049108"/>
    <lineage>
        <taxon>Bacteria</taxon>
        <taxon>Pseudomonadati</taxon>
        <taxon>Bacteroidota</taxon>
        <taxon>Chitinophagia</taxon>
        <taxon>Chitinophagales</taxon>
        <taxon>Chitinophagaceae</taxon>
        <taxon>Danxiaibacter</taxon>
    </lineage>
</organism>
<dbReference type="PANTHER" id="PTHR34818:SF1">
    <property type="entry name" value="PROTEIN BLI-3"/>
    <property type="match status" value="1"/>
</dbReference>
<reference evidence="2 3" key="1">
    <citation type="submission" date="2023-07" db="EMBL/GenBank/DDBJ databases">
        <authorList>
            <person name="Lian W.-H."/>
        </authorList>
    </citation>
    <scope>NUCLEOTIDE SEQUENCE [LARGE SCALE GENOMIC DNA]</scope>
    <source>
        <strain evidence="2 3">SYSU DXS3180</strain>
    </source>
</reference>
<dbReference type="Pfam" id="PF16242">
    <property type="entry name" value="Pyrid_ox_like"/>
    <property type="match status" value="1"/>
</dbReference>
<evidence type="ECO:0000313" key="2">
    <source>
        <dbReference type="EMBL" id="MEX6686066.1"/>
    </source>
</evidence>
<dbReference type="RefSeq" id="WP_369327455.1">
    <property type="nucleotide sequence ID" value="NZ_JAULBC010000001.1"/>
</dbReference>
<proteinExistence type="predicted"/>
<evidence type="ECO:0000259" key="1">
    <source>
        <dbReference type="Pfam" id="PF16242"/>
    </source>
</evidence>
<dbReference type="Gene3D" id="2.30.110.10">
    <property type="entry name" value="Electron Transport, Fmn-binding Protein, Chain A"/>
    <property type="match status" value="1"/>
</dbReference>
<dbReference type="PANTHER" id="PTHR34818">
    <property type="entry name" value="PROTEIN BLI-3"/>
    <property type="match status" value="1"/>
</dbReference>
<gene>
    <name evidence="2" type="ORF">QTN47_01090</name>
</gene>
<keyword evidence="3" id="KW-1185">Reference proteome</keyword>
<sequence>MGDVKNLQSREAVEKLKELVNEVNTCMFCTYSGKNELQTRPMASLKIDEAGNIWFMSDKTSKKNSEILSNDKVDLLYSHPSKDNFLSVKGSAEVMPDNKMVDELWTPIAKVWFTEGKDDPRISVIKVTPDEAYYWDTKHGRMVEMFKMLTSLVTGKTMDDGVEGTIKI</sequence>
<accession>A0ABV3Z883</accession>
<dbReference type="SUPFAM" id="SSF50475">
    <property type="entry name" value="FMN-binding split barrel"/>
    <property type="match status" value="1"/>
</dbReference>